<dbReference type="AlphaFoldDB" id="A0A5B7FUG7"/>
<accession>A0A5B7FUG7</accession>
<feature type="region of interest" description="Disordered" evidence="1">
    <location>
        <begin position="1"/>
        <end position="55"/>
    </location>
</feature>
<feature type="compositionally biased region" description="Low complexity" evidence="1">
    <location>
        <begin position="17"/>
        <end position="29"/>
    </location>
</feature>
<sequence length="110" mass="12708">MGCQGDKRVVEAEKTESISISPTRPSLSPRRTRSTATHRPDETAKRVKEEEEGGVQEDSSIVFRSILYPLELFFSWMCRVKVYGDQKINGQNLQYFDPPHEFLKLYKIAK</sequence>
<feature type="compositionally biased region" description="Basic and acidic residues" evidence="1">
    <location>
        <begin position="1"/>
        <end position="16"/>
    </location>
</feature>
<feature type="compositionally biased region" description="Basic and acidic residues" evidence="1">
    <location>
        <begin position="38"/>
        <end position="49"/>
    </location>
</feature>
<proteinExistence type="predicted"/>
<gene>
    <name evidence="2" type="ORF">E2C01_042371</name>
</gene>
<comment type="caution">
    <text evidence="2">The sequence shown here is derived from an EMBL/GenBank/DDBJ whole genome shotgun (WGS) entry which is preliminary data.</text>
</comment>
<organism evidence="2 3">
    <name type="scientific">Portunus trituberculatus</name>
    <name type="common">Swimming crab</name>
    <name type="synonym">Neptunus trituberculatus</name>
    <dbReference type="NCBI Taxonomy" id="210409"/>
    <lineage>
        <taxon>Eukaryota</taxon>
        <taxon>Metazoa</taxon>
        <taxon>Ecdysozoa</taxon>
        <taxon>Arthropoda</taxon>
        <taxon>Crustacea</taxon>
        <taxon>Multicrustacea</taxon>
        <taxon>Malacostraca</taxon>
        <taxon>Eumalacostraca</taxon>
        <taxon>Eucarida</taxon>
        <taxon>Decapoda</taxon>
        <taxon>Pleocyemata</taxon>
        <taxon>Brachyura</taxon>
        <taxon>Eubrachyura</taxon>
        <taxon>Portunoidea</taxon>
        <taxon>Portunidae</taxon>
        <taxon>Portuninae</taxon>
        <taxon>Portunus</taxon>
    </lineage>
</organism>
<dbReference type="EMBL" id="VSRR010008364">
    <property type="protein sequence ID" value="MPC48593.1"/>
    <property type="molecule type" value="Genomic_DNA"/>
</dbReference>
<evidence type="ECO:0000256" key="1">
    <source>
        <dbReference type="SAM" id="MobiDB-lite"/>
    </source>
</evidence>
<reference evidence="2 3" key="1">
    <citation type="submission" date="2019-05" db="EMBL/GenBank/DDBJ databases">
        <title>Another draft genome of Portunus trituberculatus and its Hox gene families provides insights of decapod evolution.</title>
        <authorList>
            <person name="Jeong J.-H."/>
            <person name="Song I."/>
            <person name="Kim S."/>
            <person name="Choi T."/>
            <person name="Kim D."/>
            <person name="Ryu S."/>
            <person name="Kim W."/>
        </authorList>
    </citation>
    <scope>NUCLEOTIDE SEQUENCE [LARGE SCALE GENOMIC DNA]</scope>
    <source>
        <tissue evidence="2">Muscle</tissue>
    </source>
</reference>
<keyword evidence="3" id="KW-1185">Reference proteome</keyword>
<dbReference type="Proteomes" id="UP000324222">
    <property type="component" value="Unassembled WGS sequence"/>
</dbReference>
<evidence type="ECO:0000313" key="3">
    <source>
        <dbReference type="Proteomes" id="UP000324222"/>
    </source>
</evidence>
<protein>
    <submittedName>
        <fullName evidence="2">Uncharacterized protein</fullName>
    </submittedName>
</protein>
<name>A0A5B7FUG7_PORTR</name>
<evidence type="ECO:0000313" key="2">
    <source>
        <dbReference type="EMBL" id="MPC48593.1"/>
    </source>
</evidence>